<dbReference type="Pfam" id="PF00435">
    <property type="entry name" value="Spectrin"/>
    <property type="match status" value="2"/>
</dbReference>
<evidence type="ECO:0000256" key="1">
    <source>
        <dbReference type="ARBA" id="ARBA00004245"/>
    </source>
</evidence>
<sequence length="277" mass="33042">MAADPKDGGGAGGGPPSREIRVLETVEEIQDLRHQVLSHYDEFKKETVHKRNRLEDSLRYQLFRREANELESWLYEKLQAASDDSVAKDYTNLQAKIQKHQTFEAEVQTHYTVLLQLDESGGKMMHEQHFASEHIKKRLDELHRLWDLLRQKLGERHVRLEQARKLVEFMRQYEDMMYWIRDREAFLTSDDVGRDLEHVEAMQRKFEDFQKDMASQEKRVGDIEGLAGRLIGDNHPDKDLIDERRRTLRESWNRLRELSIRKQEKLFGAQEIQRFNR</sequence>
<dbReference type="GO" id="GO:0007026">
    <property type="term" value="P:negative regulation of microtubule depolymerization"/>
    <property type="evidence" value="ECO:0007669"/>
    <property type="project" value="UniProtKB-ARBA"/>
</dbReference>
<gene>
    <name evidence="9" type="ORF">BV898_12492</name>
</gene>
<accession>A0A1W0WDJ5</accession>
<reference evidence="10" key="1">
    <citation type="submission" date="2017-01" db="EMBL/GenBank/DDBJ databases">
        <title>Comparative genomics of anhydrobiosis in the tardigrade Hypsibius dujardini.</title>
        <authorList>
            <person name="Yoshida Y."/>
            <person name="Koutsovoulos G."/>
            <person name="Laetsch D."/>
            <person name="Stevens L."/>
            <person name="Kumar S."/>
            <person name="Horikawa D."/>
            <person name="Ishino K."/>
            <person name="Komine S."/>
            <person name="Tomita M."/>
            <person name="Blaxter M."/>
            <person name="Arakawa K."/>
        </authorList>
    </citation>
    <scope>NUCLEOTIDE SEQUENCE [LARGE SCALE GENOMIC DNA]</scope>
    <source>
        <strain evidence="10">Z151</strain>
    </source>
</reference>
<evidence type="ECO:0000256" key="5">
    <source>
        <dbReference type="ARBA" id="ARBA00022553"/>
    </source>
</evidence>
<evidence type="ECO:0000256" key="6">
    <source>
        <dbReference type="ARBA" id="ARBA00022737"/>
    </source>
</evidence>
<dbReference type="SUPFAM" id="SSF46966">
    <property type="entry name" value="Spectrin repeat"/>
    <property type="match status" value="2"/>
</dbReference>
<comment type="similarity">
    <text evidence="2">Belongs to the spectrin family.</text>
</comment>
<evidence type="ECO:0000256" key="3">
    <source>
        <dbReference type="ARBA" id="ARBA00022467"/>
    </source>
</evidence>
<dbReference type="GO" id="GO:0003779">
    <property type="term" value="F:actin binding"/>
    <property type="evidence" value="ECO:0007669"/>
    <property type="project" value="UniProtKB-KW"/>
</dbReference>
<dbReference type="OrthoDB" id="6018565at2759"/>
<evidence type="ECO:0000313" key="9">
    <source>
        <dbReference type="EMBL" id="OQV13286.1"/>
    </source>
</evidence>
<dbReference type="GO" id="GO:0051693">
    <property type="term" value="P:actin filament capping"/>
    <property type="evidence" value="ECO:0007669"/>
    <property type="project" value="UniProtKB-KW"/>
</dbReference>
<dbReference type="Gene3D" id="1.20.58.60">
    <property type="match status" value="2"/>
</dbReference>
<comment type="subcellular location">
    <subcellularLocation>
        <location evidence="1">Cytoplasm</location>
        <location evidence="1">Cytoskeleton</location>
    </subcellularLocation>
</comment>
<dbReference type="PANTHER" id="PTHR11915">
    <property type="entry name" value="SPECTRIN/FILAMIN RELATED CYTOSKELETAL PROTEIN"/>
    <property type="match status" value="1"/>
</dbReference>
<keyword evidence="3" id="KW-0117">Actin capping</keyword>
<organism evidence="9 10">
    <name type="scientific">Hypsibius exemplaris</name>
    <name type="common">Freshwater tardigrade</name>
    <dbReference type="NCBI Taxonomy" id="2072580"/>
    <lineage>
        <taxon>Eukaryota</taxon>
        <taxon>Metazoa</taxon>
        <taxon>Ecdysozoa</taxon>
        <taxon>Tardigrada</taxon>
        <taxon>Eutardigrada</taxon>
        <taxon>Parachela</taxon>
        <taxon>Hypsibioidea</taxon>
        <taxon>Hypsibiidae</taxon>
        <taxon>Hypsibius</taxon>
    </lineage>
</organism>
<evidence type="ECO:0000256" key="7">
    <source>
        <dbReference type="ARBA" id="ARBA00023203"/>
    </source>
</evidence>
<dbReference type="Gene3D" id="1.20.5.170">
    <property type="match status" value="1"/>
</dbReference>
<protein>
    <submittedName>
        <fullName evidence="9">Spectrin alpha chain</fullName>
    </submittedName>
</protein>
<dbReference type="GO" id="GO:0008017">
    <property type="term" value="F:microtubule binding"/>
    <property type="evidence" value="ECO:0007669"/>
    <property type="project" value="UniProtKB-ARBA"/>
</dbReference>
<comment type="caution">
    <text evidence="9">The sequence shown here is derived from an EMBL/GenBank/DDBJ whole genome shotgun (WGS) entry which is preliminary data.</text>
</comment>
<dbReference type="AlphaFoldDB" id="A0A1W0WDJ5"/>
<dbReference type="GO" id="GO:0042062">
    <property type="term" value="P:long-term strengthening of neuromuscular junction"/>
    <property type="evidence" value="ECO:0007669"/>
    <property type="project" value="UniProtKB-ARBA"/>
</dbReference>
<dbReference type="GO" id="GO:0005856">
    <property type="term" value="C:cytoskeleton"/>
    <property type="evidence" value="ECO:0007669"/>
    <property type="project" value="UniProtKB-SubCell"/>
</dbReference>
<dbReference type="SMART" id="SM00150">
    <property type="entry name" value="SPEC"/>
    <property type="match status" value="2"/>
</dbReference>
<evidence type="ECO:0000256" key="4">
    <source>
        <dbReference type="ARBA" id="ARBA00022490"/>
    </source>
</evidence>
<keyword evidence="6" id="KW-0677">Repeat</keyword>
<keyword evidence="8" id="KW-0206">Cytoskeleton</keyword>
<evidence type="ECO:0000256" key="2">
    <source>
        <dbReference type="ARBA" id="ARBA00006826"/>
    </source>
</evidence>
<evidence type="ECO:0000313" key="10">
    <source>
        <dbReference type="Proteomes" id="UP000192578"/>
    </source>
</evidence>
<dbReference type="Proteomes" id="UP000192578">
    <property type="component" value="Unassembled WGS sequence"/>
</dbReference>
<dbReference type="InterPro" id="IPR002017">
    <property type="entry name" value="Spectrin_repeat"/>
</dbReference>
<dbReference type="EMBL" id="MTYJ01000127">
    <property type="protein sequence ID" value="OQV13286.1"/>
    <property type="molecule type" value="Genomic_DNA"/>
</dbReference>
<dbReference type="CDD" id="cd00176">
    <property type="entry name" value="SPEC"/>
    <property type="match status" value="1"/>
</dbReference>
<keyword evidence="5" id="KW-0597">Phosphoprotein</keyword>
<keyword evidence="7" id="KW-0009">Actin-binding</keyword>
<dbReference type="FunFam" id="1.20.58.60:FF:000020">
    <property type="entry name" value="Spectrin alpha chain, non-erythrocytic 1"/>
    <property type="match status" value="2"/>
</dbReference>
<dbReference type="InterPro" id="IPR018159">
    <property type="entry name" value="Spectrin/alpha-actinin"/>
</dbReference>
<name>A0A1W0WDJ5_HYPEX</name>
<dbReference type="GO" id="GO:0016328">
    <property type="term" value="C:lateral plasma membrane"/>
    <property type="evidence" value="ECO:0007669"/>
    <property type="project" value="UniProtKB-ARBA"/>
</dbReference>
<proteinExistence type="inferred from homology"/>
<dbReference type="GO" id="GO:0045169">
    <property type="term" value="C:fusome"/>
    <property type="evidence" value="ECO:0007669"/>
    <property type="project" value="UniProtKB-ARBA"/>
</dbReference>
<keyword evidence="10" id="KW-1185">Reference proteome</keyword>
<keyword evidence="4" id="KW-0963">Cytoplasm</keyword>
<evidence type="ECO:0000256" key="8">
    <source>
        <dbReference type="ARBA" id="ARBA00023212"/>
    </source>
</evidence>